<dbReference type="InterPro" id="IPR006059">
    <property type="entry name" value="SBP"/>
</dbReference>
<comment type="caution">
    <text evidence="3">The sequence shown here is derived from an EMBL/GenBank/DDBJ whole genome shotgun (WGS) entry which is preliminary data.</text>
</comment>
<feature type="chain" id="PRO_5007299505" evidence="2">
    <location>
        <begin position="26"/>
        <end position="346"/>
    </location>
</feature>
<dbReference type="PANTHER" id="PTHR30222">
    <property type="entry name" value="SPERMIDINE/PUTRESCINE-BINDING PERIPLASMIC PROTEIN"/>
    <property type="match status" value="1"/>
</dbReference>
<dbReference type="Proteomes" id="UP000072660">
    <property type="component" value="Unassembled WGS sequence"/>
</dbReference>
<evidence type="ECO:0000313" key="4">
    <source>
        <dbReference type="Proteomes" id="UP000072660"/>
    </source>
</evidence>
<reference evidence="3 4" key="1">
    <citation type="submission" date="2016-02" db="EMBL/GenBank/DDBJ databases">
        <authorList>
            <person name="Wen L."/>
            <person name="He K."/>
            <person name="Yang H."/>
        </authorList>
    </citation>
    <scope>NUCLEOTIDE SEQUENCE [LARGE SCALE GENOMIC DNA]</scope>
    <source>
        <strain evidence="3 4">CV58</strain>
    </source>
</reference>
<evidence type="ECO:0000313" key="3">
    <source>
        <dbReference type="EMBL" id="KXU39147.1"/>
    </source>
</evidence>
<evidence type="ECO:0000256" key="1">
    <source>
        <dbReference type="ARBA" id="ARBA00022729"/>
    </source>
</evidence>
<evidence type="ECO:0000256" key="2">
    <source>
        <dbReference type="SAM" id="SignalP"/>
    </source>
</evidence>
<dbReference type="PANTHER" id="PTHR30222:SF2">
    <property type="entry name" value="ABC TRANSPORTER SUBSTRATE-BINDING PROTEIN"/>
    <property type="match status" value="1"/>
</dbReference>
<dbReference type="Gene3D" id="3.40.190.10">
    <property type="entry name" value="Periplasmic binding protein-like II"/>
    <property type="match status" value="2"/>
</dbReference>
<proteinExistence type="predicted"/>
<sequence>MKCFNLNKLAFCVFASAITSLSAEASDITVISFGGANTQAQIESMYKPWQAKTGHNIIVGEYNGEMARVKAMVDTNSVTWHLIDSETPELVRGCEEGMFEELDTASFLNEDDFLEGALTPCGVGFFVWSMVIGYDKARLATAPNGWQDFWDVAKIPGKRGLRKGAKYTLEFALMADGVPAKEVYQVLATQAGQDRAFAKLDELKPHIQWWEAGAQPPQFLAAGDVVMSSVFNGRINAVRDTSTLDVAWNGGIYDMDAWAIPRGAKDQAIAKDFIAFSVSPEAQKNFAEIIGYGPTNTKAMALIAPEVQANLPTSPANIQGQIAIDVAFWSDWGEQLEQRFNAWAAR</sequence>
<keyword evidence="4" id="KW-1185">Reference proteome</keyword>
<keyword evidence="1 2" id="KW-0732">Signal</keyword>
<dbReference type="CDD" id="cd13589">
    <property type="entry name" value="PBP2_polyamine_RpCGA009"/>
    <property type="match status" value="1"/>
</dbReference>
<dbReference type="AlphaFoldDB" id="A0A139SX07"/>
<dbReference type="RefSeq" id="WP_068387294.1">
    <property type="nucleotide sequence ID" value="NZ_LSZO01000038.1"/>
</dbReference>
<dbReference type="EMBL" id="LSZO01000038">
    <property type="protein sequence ID" value="KXU39147.1"/>
    <property type="molecule type" value="Genomic_DNA"/>
</dbReference>
<gene>
    <name evidence="3" type="ORF">AXE65_10040</name>
</gene>
<organism evidence="3 4">
    <name type="scientific">Ventosimonas gracilis</name>
    <dbReference type="NCBI Taxonomy" id="1680762"/>
    <lineage>
        <taxon>Bacteria</taxon>
        <taxon>Pseudomonadati</taxon>
        <taxon>Pseudomonadota</taxon>
        <taxon>Gammaproteobacteria</taxon>
        <taxon>Pseudomonadales</taxon>
        <taxon>Ventosimonadaceae</taxon>
        <taxon>Ventosimonas</taxon>
    </lineage>
</organism>
<dbReference type="Pfam" id="PF13416">
    <property type="entry name" value="SBP_bac_8"/>
    <property type="match status" value="1"/>
</dbReference>
<feature type="signal peptide" evidence="2">
    <location>
        <begin position="1"/>
        <end position="25"/>
    </location>
</feature>
<accession>A0A139SX07</accession>
<protein>
    <submittedName>
        <fullName evidence="3">Spermidine/putrescine ABC transporter substrate-binding protein</fullName>
    </submittedName>
</protein>
<dbReference type="OrthoDB" id="7053620at2"/>
<dbReference type="SUPFAM" id="SSF53850">
    <property type="entry name" value="Periplasmic binding protein-like II"/>
    <property type="match status" value="1"/>
</dbReference>
<name>A0A139SX07_9GAMM</name>